<evidence type="ECO:0008006" key="5">
    <source>
        <dbReference type="Google" id="ProtNLM"/>
    </source>
</evidence>
<feature type="chain" id="PRO_5016301733" description="Multiple antibiotic resistance protein MarB" evidence="2">
    <location>
        <begin position="21"/>
        <end position="73"/>
    </location>
</feature>
<accession>A0A317PJM7</accession>
<evidence type="ECO:0000313" key="3">
    <source>
        <dbReference type="EMBL" id="PWW01088.1"/>
    </source>
</evidence>
<evidence type="ECO:0000313" key="4">
    <source>
        <dbReference type="Proteomes" id="UP000246744"/>
    </source>
</evidence>
<dbReference type="AlphaFoldDB" id="A0A317PJM7"/>
<name>A0A317PJM7_9ENTR</name>
<evidence type="ECO:0000256" key="2">
    <source>
        <dbReference type="SAM" id="SignalP"/>
    </source>
</evidence>
<proteinExistence type="predicted"/>
<comment type="caution">
    <text evidence="3">The sequence shown here is derived from an EMBL/GenBank/DDBJ whole genome shotgun (WGS) entry which is preliminary data.</text>
</comment>
<feature type="region of interest" description="Disordered" evidence="1">
    <location>
        <begin position="49"/>
        <end position="73"/>
    </location>
</feature>
<evidence type="ECO:0000256" key="1">
    <source>
        <dbReference type="SAM" id="MobiDB-lite"/>
    </source>
</evidence>
<dbReference type="OrthoDB" id="6638498at2"/>
<reference evidence="3 4" key="1">
    <citation type="submission" date="2018-05" db="EMBL/GenBank/DDBJ databases">
        <title>Genomic Encyclopedia of Type Strains, Phase IV (KMG-IV): sequencing the most valuable type-strain genomes for metagenomic binning, comparative biology and taxonomic classification.</title>
        <authorList>
            <person name="Goeker M."/>
        </authorList>
    </citation>
    <scope>NUCLEOTIDE SEQUENCE [LARGE SCALE GENOMIC DNA]</scope>
    <source>
        <strain evidence="3 4">DSM 19579</strain>
    </source>
</reference>
<dbReference type="Proteomes" id="UP000246744">
    <property type="component" value="Unassembled WGS sequence"/>
</dbReference>
<organism evidence="3 4">
    <name type="scientific">Mangrovibacter plantisponsor</name>
    <dbReference type="NCBI Taxonomy" id="451513"/>
    <lineage>
        <taxon>Bacteria</taxon>
        <taxon>Pseudomonadati</taxon>
        <taxon>Pseudomonadota</taxon>
        <taxon>Gammaproteobacteria</taxon>
        <taxon>Enterobacterales</taxon>
        <taxon>Enterobacteriaceae</taxon>
        <taxon>Mangrovibacter</taxon>
    </lineage>
</organism>
<gene>
    <name evidence="3" type="ORF">DES37_12256</name>
</gene>
<dbReference type="RefSeq" id="WP_036103115.1">
    <property type="nucleotide sequence ID" value="NZ_QGTS01000022.1"/>
</dbReference>
<protein>
    <recommendedName>
        <fullName evidence="5">Multiple antibiotic resistance protein MarB</fullName>
    </recommendedName>
</protein>
<dbReference type="EMBL" id="QGTS01000022">
    <property type="protein sequence ID" value="PWW01088.1"/>
    <property type="molecule type" value="Genomic_DNA"/>
</dbReference>
<keyword evidence="2" id="KW-0732">Signal</keyword>
<sequence length="73" mass="7837">MRTKMVALITGMLLSLPAVAAINTQPDPSHNMDDVMSTGVIYINHHGETMPQFAPGQQTTASPAEPGVTHPRR</sequence>
<feature type="signal peptide" evidence="2">
    <location>
        <begin position="1"/>
        <end position="20"/>
    </location>
</feature>
<keyword evidence="4" id="KW-1185">Reference proteome</keyword>